<evidence type="ECO:0000256" key="13">
    <source>
        <dbReference type="ARBA" id="ARBA00052976"/>
    </source>
</evidence>
<evidence type="ECO:0000256" key="6">
    <source>
        <dbReference type="ARBA" id="ARBA00022490"/>
    </source>
</evidence>
<dbReference type="CDD" id="cd03443">
    <property type="entry name" value="PaaI_thioesterase"/>
    <property type="match status" value="1"/>
</dbReference>
<keyword evidence="12" id="KW-0539">Nucleus</keyword>
<comment type="function">
    <text evidence="14">Catalyzes the hydrolysis of acyl-CoAs into free fatty acids and coenzyme A (CoASH), regulating their respective intracellular levels. Has acyl-CoA thioesterase activity towards medium (C12) and long-chain (C18) fatty acyl-CoA substrates. Can also hydrolyze 3-hydroxyphenylacetyl-CoA and 3,4-dihydroxyphenylacetyl-CoA (in vitro). May play a role in controlling adaptive thermogenesis.</text>
</comment>
<keyword evidence="8" id="KW-0007">Acetylation</keyword>
<dbReference type="GO" id="GO:0005739">
    <property type="term" value="C:mitochondrion"/>
    <property type="evidence" value="ECO:0007669"/>
    <property type="project" value="UniProtKB-SubCell"/>
</dbReference>
<dbReference type="GO" id="GO:0006629">
    <property type="term" value="P:lipid metabolic process"/>
    <property type="evidence" value="ECO:0007669"/>
    <property type="project" value="UniProtKB-KW"/>
</dbReference>
<dbReference type="PANTHER" id="PTHR21660:SF8">
    <property type="entry name" value="OS02G0521700 PROTEIN"/>
    <property type="match status" value="1"/>
</dbReference>
<comment type="caution">
    <text evidence="20">The sequence shown here is derived from an EMBL/GenBank/DDBJ whole genome shotgun (WGS) entry which is preliminary data.</text>
</comment>
<reference evidence="20 21" key="1">
    <citation type="submission" date="2023-12" db="EMBL/GenBank/DDBJ databases">
        <title>A high-quality genome assembly for Dillenia turbinata (Dilleniales).</title>
        <authorList>
            <person name="Chanderbali A."/>
        </authorList>
    </citation>
    <scope>NUCLEOTIDE SEQUENCE [LARGE SCALE GENOMIC DNA]</scope>
    <source>
        <strain evidence="20">LSX21</strain>
        <tissue evidence="20">Leaf</tissue>
    </source>
</reference>
<evidence type="ECO:0000256" key="4">
    <source>
        <dbReference type="ARBA" id="ARBA00004514"/>
    </source>
</evidence>
<dbReference type="Gene3D" id="3.10.129.10">
    <property type="entry name" value="Hotdog Thioesterase"/>
    <property type="match status" value="1"/>
</dbReference>
<dbReference type="SUPFAM" id="SSF54637">
    <property type="entry name" value="Thioesterase/thiol ester dehydrase-isomerase"/>
    <property type="match status" value="1"/>
</dbReference>
<dbReference type="InterPro" id="IPR006683">
    <property type="entry name" value="Thioestr_dom"/>
</dbReference>
<evidence type="ECO:0000256" key="18">
    <source>
        <dbReference type="ARBA" id="ARBA00083956"/>
    </source>
</evidence>
<dbReference type="GO" id="GO:0005829">
    <property type="term" value="C:cytosol"/>
    <property type="evidence" value="ECO:0007669"/>
    <property type="project" value="UniProtKB-SubCell"/>
</dbReference>
<dbReference type="EMBL" id="JBAMMX010000015">
    <property type="protein sequence ID" value="KAK6927061.1"/>
    <property type="molecule type" value="Genomic_DNA"/>
</dbReference>
<evidence type="ECO:0000256" key="1">
    <source>
        <dbReference type="ARBA" id="ARBA00004123"/>
    </source>
</evidence>
<evidence type="ECO:0000313" key="20">
    <source>
        <dbReference type="EMBL" id="KAK6927061.1"/>
    </source>
</evidence>
<sequence length="154" mass="16818">MEKAKAFLDKLTEEEHERVSRLPFKNDFKFYEDFALLGMHVDLVKPGLVSCSFKVPPRLTDGNGNLASGAIANLVDEVGAAVIYVEGLPMNVSVDMSMSYLSTAKLHDELEITSRLLGRKGGYSGTLVLIKNKTTGEVIAEGRHSLFGKPASKM</sequence>
<evidence type="ECO:0000256" key="8">
    <source>
        <dbReference type="ARBA" id="ARBA00022990"/>
    </source>
</evidence>
<protein>
    <recommendedName>
        <fullName evidence="16">Acyl-coenzyme A thioesterase 13</fullName>
    </recommendedName>
    <alternativeName>
        <fullName evidence="17">Hotdog-fold thioesterase superfamily member 2</fullName>
    </alternativeName>
    <alternativeName>
        <fullName evidence="18">Thioesterase superfamily member 2</fullName>
    </alternativeName>
</protein>
<dbReference type="Pfam" id="PF03061">
    <property type="entry name" value="4HBT"/>
    <property type="match status" value="1"/>
</dbReference>
<dbReference type="GO" id="GO:0005819">
    <property type="term" value="C:spindle"/>
    <property type="evidence" value="ECO:0007669"/>
    <property type="project" value="UniProtKB-SubCell"/>
</dbReference>
<dbReference type="InterPro" id="IPR029069">
    <property type="entry name" value="HotDog_dom_sf"/>
</dbReference>
<evidence type="ECO:0000256" key="15">
    <source>
        <dbReference type="ARBA" id="ARBA00064709"/>
    </source>
</evidence>
<feature type="domain" description="Thioesterase" evidence="19">
    <location>
        <begin position="63"/>
        <end position="117"/>
    </location>
</feature>
<dbReference type="FunFam" id="3.10.129.10:FF:000021">
    <property type="entry name" value="Acyl-coenzyme A thioesterase 13"/>
    <property type="match status" value="1"/>
</dbReference>
<accession>A0AAN8Z6T9</accession>
<organism evidence="20 21">
    <name type="scientific">Dillenia turbinata</name>
    <dbReference type="NCBI Taxonomy" id="194707"/>
    <lineage>
        <taxon>Eukaryota</taxon>
        <taxon>Viridiplantae</taxon>
        <taxon>Streptophyta</taxon>
        <taxon>Embryophyta</taxon>
        <taxon>Tracheophyta</taxon>
        <taxon>Spermatophyta</taxon>
        <taxon>Magnoliopsida</taxon>
        <taxon>eudicotyledons</taxon>
        <taxon>Gunneridae</taxon>
        <taxon>Pentapetalae</taxon>
        <taxon>Dilleniales</taxon>
        <taxon>Dilleniaceae</taxon>
        <taxon>Dillenia</taxon>
    </lineage>
</organism>
<evidence type="ECO:0000256" key="7">
    <source>
        <dbReference type="ARBA" id="ARBA00022801"/>
    </source>
</evidence>
<dbReference type="PANTHER" id="PTHR21660">
    <property type="entry name" value="THIOESTERASE SUPERFAMILY MEMBER-RELATED"/>
    <property type="match status" value="1"/>
</dbReference>
<evidence type="ECO:0000256" key="12">
    <source>
        <dbReference type="ARBA" id="ARBA00023242"/>
    </source>
</evidence>
<evidence type="ECO:0000256" key="11">
    <source>
        <dbReference type="ARBA" id="ARBA00023212"/>
    </source>
</evidence>
<keyword evidence="6" id="KW-0963">Cytoplasm</keyword>
<comment type="catalytic activity">
    <reaction evidence="13">
        <text>a fatty acyl-CoA + H2O = a fatty acid + CoA + H(+)</text>
        <dbReference type="Rhea" id="RHEA:16781"/>
        <dbReference type="ChEBI" id="CHEBI:15377"/>
        <dbReference type="ChEBI" id="CHEBI:15378"/>
        <dbReference type="ChEBI" id="CHEBI:28868"/>
        <dbReference type="ChEBI" id="CHEBI:57287"/>
        <dbReference type="ChEBI" id="CHEBI:77636"/>
    </reaction>
    <physiologicalReaction direction="left-to-right" evidence="13">
        <dbReference type="Rhea" id="RHEA:16782"/>
    </physiologicalReaction>
</comment>
<gene>
    <name evidence="20" type="ORF">RJ641_008780</name>
</gene>
<evidence type="ECO:0000256" key="17">
    <source>
        <dbReference type="ARBA" id="ARBA00081533"/>
    </source>
</evidence>
<evidence type="ECO:0000256" key="5">
    <source>
        <dbReference type="ARBA" id="ARBA00008324"/>
    </source>
</evidence>
<evidence type="ECO:0000256" key="10">
    <source>
        <dbReference type="ARBA" id="ARBA00023128"/>
    </source>
</evidence>
<keyword evidence="9" id="KW-0443">Lipid metabolism</keyword>
<keyword evidence="10" id="KW-0496">Mitochondrion</keyword>
<comment type="subcellular location">
    <subcellularLocation>
        <location evidence="3">Cytoplasm</location>
        <location evidence="3">Cytoskeleton</location>
        <location evidence="3">Spindle</location>
    </subcellularLocation>
    <subcellularLocation>
        <location evidence="4">Cytoplasm</location>
        <location evidence="4">Cytosol</location>
    </subcellularLocation>
    <subcellularLocation>
        <location evidence="2">Mitochondrion</location>
    </subcellularLocation>
    <subcellularLocation>
        <location evidence="1">Nucleus</location>
    </subcellularLocation>
</comment>
<dbReference type="GO" id="GO:0047617">
    <property type="term" value="F:fatty acyl-CoA hydrolase activity"/>
    <property type="evidence" value="ECO:0007669"/>
    <property type="project" value="InterPro"/>
</dbReference>
<dbReference type="AlphaFoldDB" id="A0AAN8Z6T9"/>
<evidence type="ECO:0000313" key="21">
    <source>
        <dbReference type="Proteomes" id="UP001370490"/>
    </source>
</evidence>
<comment type="subunit">
    <text evidence="15">Homotetramer. Interacts with PCTP.</text>
</comment>
<dbReference type="Proteomes" id="UP001370490">
    <property type="component" value="Unassembled WGS sequence"/>
</dbReference>
<evidence type="ECO:0000256" key="16">
    <source>
        <dbReference type="ARBA" id="ARBA00067273"/>
    </source>
</evidence>
<evidence type="ECO:0000256" key="2">
    <source>
        <dbReference type="ARBA" id="ARBA00004173"/>
    </source>
</evidence>
<evidence type="ECO:0000256" key="14">
    <source>
        <dbReference type="ARBA" id="ARBA00058205"/>
    </source>
</evidence>
<evidence type="ECO:0000256" key="9">
    <source>
        <dbReference type="ARBA" id="ARBA00023098"/>
    </source>
</evidence>
<keyword evidence="7" id="KW-0378">Hydrolase</keyword>
<dbReference type="GO" id="GO:0005634">
    <property type="term" value="C:nucleus"/>
    <property type="evidence" value="ECO:0007669"/>
    <property type="project" value="UniProtKB-SubCell"/>
</dbReference>
<keyword evidence="21" id="KW-1185">Reference proteome</keyword>
<evidence type="ECO:0000256" key="3">
    <source>
        <dbReference type="ARBA" id="ARBA00004186"/>
    </source>
</evidence>
<comment type="similarity">
    <text evidence="5">Belongs to the thioesterase PaaI family.</text>
</comment>
<evidence type="ECO:0000259" key="19">
    <source>
        <dbReference type="Pfam" id="PF03061"/>
    </source>
</evidence>
<proteinExistence type="inferred from homology"/>
<keyword evidence="11" id="KW-0206">Cytoskeleton</keyword>
<dbReference type="InterPro" id="IPR039298">
    <property type="entry name" value="ACOT13"/>
</dbReference>
<name>A0AAN8Z6T9_9MAGN</name>